<dbReference type="Proteomes" id="UP000315283">
    <property type="component" value="Unassembled WGS sequence"/>
</dbReference>
<dbReference type="PANTHER" id="PTHR37463">
    <property type="entry name" value="GSL3115 PROTEIN"/>
    <property type="match status" value="1"/>
</dbReference>
<evidence type="ECO:0000313" key="2">
    <source>
        <dbReference type="Proteomes" id="UP000315283"/>
    </source>
</evidence>
<dbReference type="EMBL" id="SHBJ01000001">
    <property type="protein sequence ID" value="RZO29291.1"/>
    <property type="molecule type" value="Genomic_DNA"/>
</dbReference>
<dbReference type="Pfam" id="PF10013">
    <property type="entry name" value="DUF2256"/>
    <property type="match status" value="1"/>
</dbReference>
<name>A0A520N731_9GAMM</name>
<comment type="caution">
    <text evidence="1">The sequence shown here is derived from an EMBL/GenBank/DDBJ whole genome shotgun (WGS) entry which is preliminary data.</text>
</comment>
<dbReference type="AlphaFoldDB" id="A0A520N731"/>
<accession>A0A520N731</accession>
<sequence>MHKKLTLPKKLCPVCKRSFTWRKKWQKDWENVIYCSEKCKRIKNSVTR</sequence>
<dbReference type="PIRSF" id="PIRSF037205">
    <property type="entry name" value="UCP037205"/>
    <property type="match status" value="1"/>
</dbReference>
<gene>
    <name evidence="1" type="ORF">EVA97_00170</name>
</gene>
<proteinExistence type="predicted"/>
<dbReference type="InterPro" id="IPR017136">
    <property type="entry name" value="UCP037205"/>
</dbReference>
<evidence type="ECO:0000313" key="1">
    <source>
        <dbReference type="EMBL" id="RZO29291.1"/>
    </source>
</evidence>
<organism evidence="1 2">
    <name type="scientific">SAR86 cluster bacterium</name>
    <dbReference type="NCBI Taxonomy" id="2030880"/>
    <lineage>
        <taxon>Bacteria</taxon>
        <taxon>Pseudomonadati</taxon>
        <taxon>Pseudomonadota</taxon>
        <taxon>Gammaproteobacteria</taxon>
        <taxon>SAR86 cluster</taxon>
    </lineage>
</organism>
<protein>
    <submittedName>
        <fullName evidence="1">DUF2256 domain-containing protein</fullName>
    </submittedName>
</protein>
<reference evidence="1 2" key="1">
    <citation type="submission" date="2019-02" db="EMBL/GenBank/DDBJ databases">
        <title>Prokaryotic population dynamics and viral predation in marine succession experiment using metagenomics: the confinement effect.</title>
        <authorList>
            <person name="Haro-Moreno J.M."/>
            <person name="Rodriguez-Valera F."/>
            <person name="Lopez-Perez M."/>
        </authorList>
    </citation>
    <scope>NUCLEOTIDE SEQUENCE [LARGE SCALE GENOMIC DNA]</scope>
    <source>
        <strain evidence="1">MED-G164</strain>
    </source>
</reference>
<dbReference type="PANTHER" id="PTHR37463:SF1">
    <property type="entry name" value="DUF2256 DOMAIN-CONTAINING PROTEIN"/>
    <property type="match status" value="1"/>
</dbReference>